<sequence length="426" mass="44836">MKVKSLFLSLCAIAALASCSQNDEEVPGGSEGNAPEAKVIIKLAGSGEQANSRVAGLPANDALATSNGKVSNLTVFIFNNSGTVITKSYIDTPAAAGANSITTTTDAKEVAVVANTGDQTGAGGLFATVASKDALKTVLANMLTNPDEPGAAVTQKDDNLYMSGRAMLSAFTENASGDMTADVTVQLRYLSARIQLSAITFNGKTVTDNKYVQAGLFDTDPDANFTIMKVYLMNVQRATQVLPTTDGNTSIDYIAQNQKEYTGGVTWAAPWTGTEPNQFKPNSEYIIEASADNFKPGAGPAVNSISNIGHWYTFANTGVSDIANHPTALVVEVKWRKVKADGATQKEDQTLYFTTYFGGGDQEELEPGKVYTVKLALNGNFKPTNQGGSGGGGTDDPTKPTVNSAVEVTVLPAAWVLVPEITKEWV</sequence>
<evidence type="ECO:0000313" key="9">
    <source>
        <dbReference type="Proteomes" id="UP000014207"/>
    </source>
</evidence>
<organism evidence="8 9">
    <name type="scientific">Bacteroides thetaiotaomicron dnLKV9</name>
    <dbReference type="NCBI Taxonomy" id="1235785"/>
    <lineage>
        <taxon>Bacteria</taxon>
        <taxon>Pseudomonadati</taxon>
        <taxon>Bacteroidota</taxon>
        <taxon>Bacteroidia</taxon>
        <taxon>Bacteroidales</taxon>
        <taxon>Bacteroidaceae</taxon>
        <taxon>Bacteroides</taxon>
    </lineage>
</organism>
<reference evidence="8 9" key="1">
    <citation type="submission" date="2013-04" db="EMBL/GenBank/DDBJ databases">
        <title>The Genome Sequence of Bacteroides thetaiotaomicron dnLKV9.</title>
        <authorList>
            <consortium name="The Broad Institute Genomics Platform"/>
            <consortium name="The Broad Institute Genome Sequencing Center for Infectious Disease"/>
            <person name="Earl A."/>
            <person name="Xavier R."/>
            <person name="Kuhn K."/>
            <person name="Stappenbeck T."/>
            <person name="Walker B."/>
            <person name="Young S."/>
            <person name="Zeng Q."/>
            <person name="Gargeya S."/>
            <person name="Fitzgerald M."/>
            <person name="Haas B."/>
            <person name="Abouelleil A."/>
            <person name="Allen A.W."/>
            <person name="Alvarado L."/>
            <person name="Arachchi H.M."/>
            <person name="Berlin A.M."/>
            <person name="Chapman S.B."/>
            <person name="Gainer-Dewar J."/>
            <person name="Goldberg J."/>
            <person name="Griggs A."/>
            <person name="Gujja S."/>
            <person name="Hansen M."/>
            <person name="Howarth C."/>
            <person name="Imamovic A."/>
            <person name="Ireland A."/>
            <person name="Larimer J."/>
            <person name="McCowan C."/>
            <person name="Murphy C."/>
            <person name="Pearson M."/>
            <person name="Poon T.W."/>
            <person name="Priest M."/>
            <person name="Roberts A."/>
            <person name="Saif S."/>
            <person name="Shea T."/>
            <person name="Sisk P."/>
            <person name="Sykes S."/>
            <person name="Wortman J."/>
            <person name="Nusbaum C."/>
            <person name="Birren B."/>
        </authorList>
    </citation>
    <scope>NUCLEOTIDE SEQUENCE [LARGE SCALE GENOMIC DNA]</scope>
    <source>
        <strain evidence="9">dnLKV9</strain>
    </source>
</reference>
<dbReference type="RefSeq" id="WP_016269654.1">
    <property type="nucleotide sequence ID" value="NZ_KE159461.1"/>
</dbReference>
<evidence type="ECO:0000256" key="2">
    <source>
        <dbReference type="ARBA" id="ARBA00006011"/>
    </source>
</evidence>
<dbReference type="Gene3D" id="2.60.40.3690">
    <property type="match status" value="1"/>
</dbReference>
<dbReference type="InterPro" id="IPR029141">
    <property type="entry name" value="FimA_N"/>
</dbReference>
<comment type="caution">
    <text evidence="8">The sequence shown here is derived from an EMBL/GenBank/DDBJ whole genome shotgun (WGS) entry which is preliminary data.</text>
</comment>
<dbReference type="EMBL" id="ASSM01000016">
    <property type="protein sequence ID" value="EOR97571.1"/>
    <property type="molecule type" value="Genomic_DNA"/>
</dbReference>
<keyword evidence="4" id="KW-0281">Fimbrium</keyword>
<evidence type="ECO:0000256" key="4">
    <source>
        <dbReference type="ARBA" id="ARBA00023263"/>
    </source>
</evidence>
<feature type="domain" description="Major fimbrial subunit protein N-terminal" evidence="7">
    <location>
        <begin position="59"/>
        <end position="172"/>
    </location>
</feature>
<dbReference type="GO" id="GO:0009289">
    <property type="term" value="C:pilus"/>
    <property type="evidence" value="ECO:0007669"/>
    <property type="project" value="UniProtKB-SubCell"/>
</dbReference>
<evidence type="ECO:0000256" key="5">
    <source>
        <dbReference type="SAM" id="MobiDB-lite"/>
    </source>
</evidence>
<keyword evidence="3 6" id="KW-0732">Signal</keyword>
<comment type="subcellular location">
    <subcellularLocation>
        <location evidence="1">Fimbrium</location>
    </subcellularLocation>
</comment>
<feature type="signal peptide" evidence="6">
    <location>
        <begin position="1"/>
        <end position="17"/>
    </location>
</feature>
<comment type="similarity">
    <text evidence="2">Belongs to the bacteroidetes fimbrillin superfamily. FimA/Mfa1 family.</text>
</comment>
<feature type="region of interest" description="Disordered" evidence="5">
    <location>
        <begin position="382"/>
        <end position="401"/>
    </location>
</feature>
<evidence type="ECO:0000256" key="1">
    <source>
        <dbReference type="ARBA" id="ARBA00004561"/>
    </source>
</evidence>
<accession>R9H0N3</accession>
<evidence type="ECO:0000256" key="3">
    <source>
        <dbReference type="ARBA" id="ARBA00022729"/>
    </source>
</evidence>
<gene>
    <name evidence="8" type="ORF">C799_04406</name>
</gene>
<name>R9H0N3_BACT4</name>
<evidence type="ECO:0000259" key="7">
    <source>
        <dbReference type="Pfam" id="PF06321"/>
    </source>
</evidence>
<dbReference type="Proteomes" id="UP000014207">
    <property type="component" value="Unassembled WGS sequence"/>
</dbReference>
<dbReference type="PATRIC" id="fig|1235785.3.peg.4437"/>
<dbReference type="AlphaFoldDB" id="R9H0N3"/>
<dbReference type="Pfam" id="PF06321">
    <property type="entry name" value="P_gingi_FimA"/>
    <property type="match status" value="1"/>
</dbReference>
<proteinExistence type="inferred from homology"/>
<evidence type="ECO:0000313" key="8">
    <source>
        <dbReference type="EMBL" id="EOR97571.1"/>
    </source>
</evidence>
<dbReference type="Pfam" id="PF21514">
    <property type="entry name" value="FimA-like_C"/>
    <property type="match status" value="1"/>
</dbReference>
<protein>
    <recommendedName>
        <fullName evidence="7">Major fimbrial subunit protein N-terminal domain-containing protein</fullName>
    </recommendedName>
</protein>
<dbReference type="HOGENOM" id="CLU_688575_0_0_10"/>
<feature type="chain" id="PRO_5004482069" description="Major fimbrial subunit protein N-terminal domain-containing protein" evidence="6">
    <location>
        <begin position="18"/>
        <end position="426"/>
    </location>
</feature>
<evidence type="ECO:0000256" key="6">
    <source>
        <dbReference type="SAM" id="SignalP"/>
    </source>
</evidence>
<dbReference type="PROSITE" id="PS51257">
    <property type="entry name" value="PROKAR_LIPOPROTEIN"/>
    <property type="match status" value="1"/>
</dbReference>
<dbReference type="Gene3D" id="2.60.40.2580">
    <property type="match status" value="1"/>
</dbReference>